<dbReference type="Proteomes" id="UP000187941">
    <property type="component" value="Chromosome"/>
</dbReference>
<accession>A0A1P9WZ47</accession>
<evidence type="ECO:0000313" key="2">
    <source>
        <dbReference type="EMBL" id="AQG80598.1"/>
    </source>
</evidence>
<sequence length="65" mass="7720">MADIISDYQKMIDRLKKQGKVESIEPLLNSDKMRRVDQQMEEERKKFLRRDAESRQTANQILLGP</sequence>
<dbReference type="RefSeq" id="WP_077132026.1">
    <property type="nucleotide sequence ID" value="NZ_CP014263.1"/>
</dbReference>
<gene>
    <name evidence="2" type="ORF">AWR27_15475</name>
</gene>
<protein>
    <submittedName>
        <fullName evidence="2">Uncharacterized protein</fullName>
    </submittedName>
</protein>
<keyword evidence="3" id="KW-1185">Reference proteome</keyword>
<feature type="region of interest" description="Disordered" evidence="1">
    <location>
        <begin position="35"/>
        <end position="65"/>
    </location>
</feature>
<dbReference type="EMBL" id="CP014263">
    <property type="protein sequence ID" value="AQG80598.1"/>
    <property type="molecule type" value="Genomic_DNA"/>
</dbReference>
<dbReference type="KEGG" id="smon:AWR27_15475"/>
<feature type="compositionally biased region" description="Polar residues" evidence="1">
    <location>
        <begin position="55"/>
        <end position="65"/>
    </location>
</feature>
<reference evidence="2 3" key="1">
    <citation type="submission" date="2016-01" db="EMBL/GenBank/DDBJ databases">
        <authorList>
            <person name="Oliw E.H."/>
        </authorList>
    </citation>
    <scope>NUCLEOTIDE SEQUENCE [LARGE SCALE GENOMIC DNA]</scope>
    <source>
        <strain evidence="2 3">DY10</strain>
    </source>
</reference>
<feature type="compositionally biased region" description="Basic and acidic residues" evidence="1">
    <location>
        <begin position="35"/>
        <end position="54"/>
    </location>
</feature>
<proteinExistence type="predicted"/>
<dbReference type="AlphaFoldDB" id="A0A1P9WZ47"/>
<organism evidence="2 3">
    <name type="scientific">Spirosoma montaniterrae</name>
    <dbReference type="NCBI Taxonomy" id="1178516"/>
    <lineage>
        <taxon>Bacteria</taxon>
        <taxon>Pseudomonadati</taxon>
        <taxon>Bacteroidota</taxon>
        <taxon>Cytophagia</taxon>
        <taxon>Cytophagales</taxon>
        <taxon>Cytophagaceae</taxon>
        <taxon>Spirosoma</taxon>
    </lineage>
</organism>
<evidence type="ECO:0000256" key="1">
    <source>
        <dbReference type="SAM" id="MobiDB-lite"/>
    </source>
</evidence>
<name>A0A1P9WZ47_9BACT</name>
<evidence type="ECO:0000313" key="3">
    <source>
        <dbReference type="Proteomes" id="UP000187941"/>
    </source>
</evidence>
<dbReference type="STRING" id="1178516.AWR27_15475"/>